<keyword evidence="2" id="KW-1185">Reference proteome</keyword>
<dbReference type="OrthoDB" id="6021263at2759"/>
<evidence type="ECO:0008006" key="3">
    <source>
        <dbReference type="Google" id="ProtNLM"/>
    </source>
</evidence>
<dbReference type="GO" id="GO:0003735">
    <property type="term" value="F:structural constituent of ribosome"/>
    <property type="evidence" value="ECO:0007669"/>
    <property type="project" value="TreeGrafter"/>
</dbReference>
<dbReference type="InterPro" id="IPR024388">
    <property type="entry name" value="Ribosomal_mL58"/>
</dbReference>
<proteinExistence type="predicted"/>
<sequence>MVSGIPFNSLTTDKQKQIMFKSTITQSTPALARGYATKIGTRVTRTMFPRHYRLRHKIQNESDAVPLQDGSLFIRRPTAGPTTSILSSAHPSPVSVSSRAPATATNTLITHPDLPPALHAKKAAARPEFATLSPEQIAEMQALRLENPAKYTRSYLAKTYNVSELFVKCYVPASKEVQVARIKAQQRSFDNKGWKAQEIVIQRQKRRELW</sequence>
<evidence type="ECO:0000313" key="1">
    <source>
        <dbReference type="EMBL" id="KAF9967291.1"/>
    </source>
</evidence>
<evidence type="ECO:0000313" key="2">
    <source>
        <dbReference type="Proteomes" id="UP000738359"/>
    </source>
</evidence>
<comment type="caution">
    <text evidence="1">The sequence shown here is derived from an EMBL/GenBank/DDBJ whole genome shotgun (WGS) entry which is preliminary data.</text>
</comment>
<dbReference type="PANTHER" id="PTHR28266:SF1">
    <property type="entry name" value="LARGE RIBOSOMAL SUBUNIT PROTEIN ML58"/>
    <property type="match status" value="1"/>
</dbReference>
<protein>
    <recommendedName>
        <fullName evidence="3">Mitochondrial ribosomal protein subunit L20-domain-containing protein</fullName>
    </recommendedName>
</protein>
<reference evidence="1" key="1">
    <citation type="journal article" date="2020" name="Fungal Divers.">
        <title>Resolving the Mortierellaceae phylogeny through synthesis of multi-gene phylogenetics and phylogenomics.</title>
        <authorList>
            <person name="Vandepol N."/>
            <person name="Liber J."/>
            <person name="Desiro A."/>
            <person name="Na H."/>
            <person name="Kennedy M."/>
            <person name="Barry K."/>
            <person name="Grigoriev I.V."/>
            <person name="Miller A.N."/>
            <person name="O'Donnell K."/>
            <person name="Stajich J.E."/>
            <person name="Bonito G."/>
        </authorList>
    </citation>
    <scope>NUCLEOTIDE SEQUENCE</scope>
    <source>
        <strain evidence="1">CK1249</strain>
    </source>
</reference>
<dbReference type="PANTHER" id="PTHR28266">
    <property type="entry name" value="54S RIBOSOMAL PROTEIN L20, MITOCHONDRIAL"/>
    <property type="match status" value="1"/>
</dbReference>
<name>A0A9P6JCX8_MORAP</name>
<dbReference type="AlphaFoldDB" id="A0A9P6JCX8"/>
<gene>
    <name evidence="1" type="ORF">BGZ70_010100</name>
</gene>
<accession>A0A9P6JCX8</accession>
<dbReference type="EMBL" id="JAAAHY010000088">
    <property type="protein sequence ID" value="KAF9967291.1"/>
    <property type="molecule type" value="Genomic_DNA"/>
</dbReference>
<dbReference type="GO" id="GO:0005762">
    <property type="term" value="C:mitochondrial large ribosomal subunit"/>
    <property type="evidence" value="ECO:0007669"/>
    <property type="project" value="TreeGrafter"/>
</dbReference>
<dbReference type="Pfam" id="PF12824">
    <property type="entry name" value="MRP-L20"/>
    <property type="match status" value="1"/>
</dbReference>
<organism evidence="1 2">
    <name type="scientific">Mortierella alpina</name>
    <name type="common">Oleaginous fungus</name>
    <name type="synonym">Mortierella renispora</name>
    <dbReference type="NCBI Taxonomy" id="64518"/>
    <lineage>
        <taxon>Eukaryota</taxon>
        <taxon>Fungi</taxon>
        <taxon>Fungi incertae sedis</taxon>
        <taxon>Mucoromycota</taxon>
        <taxon>Mortierellomycotina</taxon>
        <taxon>Mortierellomycetes</taxon>
        <taxon>Mortierellales</taxon>
        <taxon>Mortierellaceae</taxon>
        <taxon>Mortierella</taxon>
    </lineage>
</organism>
<dbReference type="Proteomes" id="UP000738359">
    <property type="component" value="Unassembled WGS sequence"/>
</dbReference>